<keyword evidence="1" id="KW-0479">Metal-binding</keyword>
<dbReference type="Pfam" id="PF13639">
    <property type="entry name" value="zf-RING_2"/>
    <property type="match status" value="1"/>
</dbReference>
<feature type="compositionally biased region" description="Polar residues" evidence="2">
    <location>
        <begin position="201"/>
        <end position="223"/>
    </location>
</feature>
<evidence type="ECO:0000313" key="4">
    <source>
        <dbReference type="EMBL" id="KAI5070397.1"/>
    </source>
</evidence>
<dbReference type="EMBL" id="JABFUD020000014">
    <property type="protein sequence ID" value="KAI5070397.1"/>
    <property type="molecule type" value="Genomic_DNA"/>
</dbReference>
<dbReference type="InterPro" id="IPR013083">
    <property type="entry name" value="Znf_RING/FYVE/PHD"/>
</dbReference>
<accession>A0A9D4UMK1</accession>
<proteinExistence type="predicted"/>
<organism evidence="4 5">
    <name type="scientific">Adiantum capillus-veneris</name>
    <name type="common">Maidenhair fern</name>
    <dbReference type="NCBI Taxonomy" id="13818"/>
    <lineage>
        <taxon>Eukaryota</taxon>
        <taxon>Viridiplantae</taxon>
        <taxon>Streptophyta</taxon>
        <taxon>Embryophyta</taxon>
        <taxon>Tracheophyta</taxon>
        <taxon>Polypodiopsida</taxon>
        <taxon>Polypodiidae</taxon>
        <taxon>Polypodiales</taxon>
        <taxon>Pteridineae</taxon>
        <taxon>Pteridaceae</taxon>
        <taxon>Vittarioideae</taxon>
        <taxon>Adiantum</taxon>
    </lineage>
</organism>
<evidence type="ECO:0000256" key="1">
    <source>
        <dbReference type="PROSITE-ProRule" id="PRU00175"/>
    </source>
</evidence>
<dbReference type="SMART" id="SM00184">
    <property type="entry name" value="RING"/>
    <property type="match status" value="1"/>
</dbReference>
<dbReference type="InterPro" id="IPR044274">
    <property type="entry name" value="RFI2"/>
</dbReference>
<dbReference type="PROSITE" id="PS50089">
    <property type="entry name" value="ZF_RING_2"/>
    <property type="match status" value="1"/>
</dbReference>
<keyword evidence="1" id="KW-0863">Zinc-finger</keyword>
<dbReference type="PANTHER" id="PTHR46798:SF3">
    <property type="entry name" value="RING FINGER FAMILY PROTEIN"/>
    <property type="match status" value="1"/>
</dbReference>
<sequence>MAGEDLDDVPSKGQVPLTGLTVSCSVCLEAVAEDAGERSIAKLKCGHQFHLDCIGSAFNAKGRMQCPNCRQVEPGQWLYASGCILHEEFVDDLAFEEEVEAYGGAANLHFSPAHWCPHQGSFAQFSLTFEELDNFNSGYVDLRQGSRVSAAVGQICPYLAAQGLSLGGPSPHTDDFLSLHGSQQNRSSRSMRRAASFHSSQRNYGQQQTSATSSSMPTAYEGASQNYTPVGGFLQPNSTRQHTLGFLVGSPQSIHTGVNQGTSMSSGQIFGQLPLMRGTQGVSGNAHSAGNSSRNGFVGNRRTRQSEIPSTPQRASSSEVTWTASEPVHEYTPLVASSTIGQSSSPLVGGETLAWTPAAESQVDPWGTGLYVPQPSIGGSSHWWAWVPPGSSHGQRLVASAAPNSFHHEGQFFSAGLFPRPRATPVAGFSEQPAEGSYAWGYSGFL</sequence>
<dbReference type="PANTHER" id="PTHR46798">
    <property type="entry name" value="OS09G0511500 PROTEIN"/>
    <property type="match status" value="1"/>
</dbReference>
<feature type="region of interest" description="Disordered" evidence="2">
    <location>
        <begin position="280"/>
        <end position="323"/>
    </location>
</feature>
<dbReference type="InterPro" id="IPR001841">
    <property type="entry name" value="Znf_RING"/>
</dbReference>
<dbReference type="GO" id="GO:0004842">
    <property type="term" value="F:ubiquitin-protein transferase activity"/>
    <property type="evidence" value="ECO:0007669"/>
    <property type="project" value="InterPro"/>
</dbReference>
<evidence type="ECO:0000259" key="3">
    <source>
        <dbReference type="PROSITE" id="PS50089"/>
    </source>
</evidence>
<dbReference type="OrthoDB" id="8062037at2759"/>
<dbReference type="Gene3D" id="3.30.40.10">
    <property type="entry name" value="Zinc/RING finger domain, C3HC4 (zinc finger)"/>
    <property type="match status" value="1"/>
</dbReference>
<name>A0A9D4UMK1_ADICA</name>
<reference evidence="4" key="1">
    <citation type="submission" date="2021-01" db="EMBL/GenBank/DDBJ databases">
        <title>Adiantum capillus-veneris genome.</title>
        <authorList>
            <person name="Fang Y."/>
            <person name="Liao Q."/>
        </authorList>
    </citation>
    <scope>NUCLEOTIDE SEQUENCE</scope>
    <source>
        <strain evidence="4">H3</strain>
        <tissue evidence="4">Leaf</tissue>
    </source>
</reference>
<feature type="domain" description="RING-type" evidence="3">
    <location>
        <begin position="24"/>
        <end position="70"/>
    </location>
</feature>
<evidence type="ECO:0000256" key="2">
    <source>
        <dbReference type="SAM" id="MobiDB-lite"/>
    </source>
</evidence>
<keyword evidence="5" id="KW-1185">Reference proteome</keyword>
<evidence type="ECO:0000313" key="5">
    <source>
        <dbReference type="Proteomes" id="UP000886520"/>
    </source>
</evidence>
<feature type="region of interest" description="Disordered" evidence="2">
    <location>
        <begin position="172"/>
        <end position="223"/>
    </location>
</feature>
<comment type="caution">
    <text evidence="4">The sequence shown here is derived from an EMBL/GenBank/DDBJ whole genome shotgun (WGS) entry which is preliminary data.</text>
</comment>
<keyword evidence="1" id="KW-0862">Zinc</keyword>
<dbReference type="GO" id="GO:0008270">
    <property type="term" value="F:zinc ion binding"/>
    <property type="evidence" value="ECO:0007669"/>
    <property type="project" value="UniProtKB-KW"/>
</dbReference>
<dbReference type="SUPFAM" id="SSF57850">
    <property type="entry name" value="RING/U-box"/>
    <property type="match status" value="1"/>
</dbReference>
<protein>
    <recommendedName>
        <fullName evidence="3">RING-type domain-containing protein</fullName>
    </recommendedName>
</protein>
<dbReference type="Proteomes" id="UP000886520">
    <property type="component" value="Chromosome 14"/>
</dbReference>
<feature type="compositionally biased region" description="Polar residues" evidence="2">
    <location>
        <begin position="280"/>
        <end position="295"/>
    </location>
</feature>
<feature type="compositionally biased region" description="Polar residues" evidence="2">
    <location>
        <begin position="306"/>
        <end position="323"/>
    </location>
</feature>
<feature type="compositionally biased region" description="Low complexity" evidence="2">
    <location>
        <begin position="182"/>
        <end position="200"/>
    </location>
</feature>
<dbReference type="AlphaFoldDB" id="A0A9D4UMK1"/>
<gene>
    <name evidence="4" type="ORF">GOP47_0014740</name>
</gene>